<dbReference type="EMBL" id="JMCG01000001">
    <property type="protein sequence ID" value="KGK09842.1"/>
    <property type="molecule type" value="Genomic_DNA"/>
</dbReference>
<dbReference type="InterPro" id="IPR039793">
    <property type="entry name" value="UROS/Hem4"/>
</dbReference>
<evidence type="ECO:0000256" key="9">
    <source>
        <dbReference type="RuleBase" id="RU366031"/>
    </source>
</evidence>
<feature type="domain" description="Tetrapyrrole biosynthesis uroporphyrinogen III synthase" evidence="10">
    <location>
        <begin position="18"/>
        <end position="225"/>
    </location>
</feature>
<evidence type="ECO:0000256" key="6">
    <source>
        <dbReference type="ARBA" id="ARBA00037589"/>
    </source>
</evidence>
<dbReference type="InterPro" id="IPR036108">
    <property type="entry name" value="4pyrrol_syn_uPrphyn_synt_sf"/>
</dbReference>
<sequence length="243" mass="27002">MTVLVTRPAEQGLALCSLLNDGGVSTLHHPLIRIVANPSVETLLSQLRDSDIVIAVSQHAVQFAQQWLAKHQANWPQNTRYLAVGQKTAHYLSKVTGQDVNYPTVSDSEHLIQLPELNRIAGKRVLILRGNGGRELIRESLASLDADVDYCETYQREFIPFDPLSCVASWQAQKVDTLIVTSSEQLEYLNRMMHSQAQQWLHQQHLLVPSERIAAIAHSLGFARVTNVGSAANMELLAALQPK</sequence>
<accession>A0A099M9T6</accession>
<dbReference type="InterPro" id="IPR003754">
    <property type="entry name" value="4pyrrol_synth_uPrphyn_synth"/>
</dbReference>
<evidence type="ECO:0000256" key="4">
    <source>
        <dbReference type="ARBA" id="ARBA00023239"/>
    </source>
</evidence>
<proteinExistence type="inferred from homology"/>
<evidence type="ECO:0000313" key="12">
    <source>
        <dbReference type="Proteomes" id="UP000029994"/>
    </source>
</evidence>
<gene>
    <name evidence="11" type="ORF">EA26_00265</name>
</gene>
<keyword evidence="5 9" id="KW-0627">Porphyrin biosynthesis</keyword>
<dbReference type="eggNOG" id="COG1587">
    <property type="taxonomic scope" value="Bacteria"/>
</dbReference>
<dbReference type="CDD" id="cd06578">
    <property type="entry name" value="HemD"/>
    <property type="match status" value="1"/>
</dbReference>
<dbReference type="SUPFAM" id="SSF69618">
    <property type="entry name" value="HemD-like"/>
    <property type="match status" value="1"/>
</dbReference>
<keyword evidence="12" id="KW-1185">Reference proteome</keyword>
<evidence type="ECO:0000256" key="2">
    <source>
        <dbReference type="ARBA" id="ARBA00008133"/>
    </source>
</evidence>
<dbReference type="GO" id="GO:0006782">
    <property type="term" value="P:protoporphyrinogen IX biosynthetic process"/>
    <property type="evidence" value="ECO:0007669"/>
    <property type="project" value="UniProtKB-UniRule"/>
</dbReference>
<dbReference type="GeneID" id="43681660"/>
<dbReference type="GO" id="GO:0004852">
    <property type="term" value="F:uroporphyrinogen-III synthase activity"/>
    <property type="evidence" value="ECO:0007669"/>
    <property type="project" value="UniProtKB-UniRule"/>
</dbReference>
<name>A0A099M9T6_9VIBR</name>
<evidence type="ECO:0000256" key="1">
    <source>
        <dbReference type="ARBA" id="ARBA00004772"/>
    </source>
</evidence>
<evidence type="ECO:0000256" key="5">
    <source>
        <dbReference type="ARBA" id="ARBA00023244"/>
    </source>
</evidence>
<evidence type="ECO:0000259" key="10">
    <source>
        <dbReference type="Pfam" id="PF02602"/>
    </source>
</evidence>
<dbReference type="AlphaFoldDB" id="A0A099M9T6"/>
<evidence type="ECO:0000256" key="7">
    <source>
        <dbReference type="ARBA" id="ARBA00040167"/>
    </source>
</evidence>
<dbReference type="STRING" id="29495.EA26_00265"/>
<dbReference type="UniPathway" id="UPA00251">
    <property type="reaction ID" value="UER00320"/>
</dbReference>
<evidence type="ECO:0000256" key="8">
    <source>
        <dbReference type="ARBA" id="ARBA00048617"/>
    </source>
</evidence>
<dbReference type="Gene3D" id="3.40.50.10090">
    <property type="match status" value="2"/>
</dbReference>
<dbReference type="Pfam" id="PF02602">
    <property type="entry name" value="HEM4"/>
    <property type="match status" value="1"/>
</dbReference>
<comment type="function">
    <text evidence="6 9">Catalyzes cyclization of the linear tetrapyrrole, hydroxymethylbilane, to the macrocyclic uroporphyrinogen III.</text>
</comment>
<dbReference type="GO" id="GO:0006780">
    <property type="term" value="P:uroporphyrinogen III biosynthetic process"/>
    <property type="evidence" value="ECO:0007669"/>
    <property type="project" value="UniProtKB-UniRule"/>
</dbReference>
<dbReference type="RefSeq" id="WP_039422172.1">
    <property type="nucleotide sequence ID" value="NZ_CP061845.1"/>
</dbReference>
<reference evidence="11 12" key="1">
    <citation type="submission" date="2014-04" db="EMBL/GenBank/DDBJ databases">
        <title>Genome sequencing of Vibrio navarrensis strains.</title>
        <authorList>
            <person name="Gladney L.M."/>
            <person name="Katz L.S."/>
            <person name="Marino-Ramirez L."/>
            <person name="Jordan I.K."/>
        </authorList>
    </citation>
    <scope>NUCLEOTIDE SEQUENCE [LARGE SCALE GENOMIC DNA]</scope>
    <source>
        <strain evidence="11 12">ATCC 51183</strain>
    </source>
</reference>
<comment type="caution">
    <text evidence="11">The sequence shown here is derived from an EMBL/GenBank/DDBJ whole genome shotgun (WGS) entry which is preliminary data.</text>
</comment>
<protein>
    <recommendedName>
        <fullName evidence="7 9">Uroporphyrinogen-III synthase</fullName>
        <ecNumber evidence="3 9">4.2.1.75</ecNumber>
    </recommendedName>
</protein>
<evidence type="ECO:0000256" key="3">
    <source>
        <dbReference type="ARBA" id="ARBA00013109"/>
    </source>
</evidence>
<dbReference type="PANTHER" id="PTHR38042">
    <property type="entry name" value="UROPORPHYRINOGEN-III SYNTHASE, CHLOROPLASTIC"/>
    <property type="match status" value="1"/>
</dbReference>
<dbReference type="Proteomes" id="UP000029994">
    <property type="component" value="Unassembled WGS sequence"/>
</dbReference>
<evidence type="ECO:0000313" key="11">
    <source>
        <dbReference type="EMBL" id="KGK09842.1"/>
    </source>
</evidence>
<comment type="pathway">
    <text evidence="1 9">Porphyrin-containing compound metabolism; protoporphyrin-IX biosynthesis; coproporphyrinogen-III from 5-aminolevulinate: step 3/4.</text>
</comment>
<comment type="catalytic activity">
    <reaction evidence="8 9">
        <text>hydroxymethylbilane = uroporphyrinogen III + H2O</text>
        <dbReference type="Rhea" id="RHEA:18965"/>
        <dbReference type="ChEBI" id="CHEBI:15377"/>
        <dbReference type="ChEBI" id="CHEBI:57308"/>
        <dbReference type="ChEBI" id="CHEBI:57845"/>
        <dbReference type="EC" id="4.2.1.75"/>
    </reaction>
</comment>
<dbReference type="EC" id="4.2.1.75" evidence="3 9"/>
<dbReference type="PANTHER" id="PTHR38042:SF1">
    <property type="entry name" value="UROPORPHYRINOGEN-III SYNTHASE, CHLOROPLASTIC"/>
    <property type="match status" value="1"/>
</dbReference>
<dbReference type="NCBIfam" id="NF004585">
    <property type="entry name" value="PRK05928.2-2"/>
    <property type="match status" value="1"/>
</dbReference>
<comment type="similarity">
    <text evidence="2 9">Belongs to the uroporphyrinogen-III synthase family.</text>
</comment>
<organism evidence="11 12">
    <name type="scientific">Vibrio navarrensis</name>
    <dbReference type="NCBI Taxonomy" id="29495"/>
    <lineage>
        <taxon>Bacteria</taxon>
        <taxon>Pseudomonadati</taxon>
        <taxon>Pseudomonadota</taxon>
        <taxon>Gammaproteobacteria</taxon>
        <taxon>Vibrionales</taxon>
        <taxon>Vibrionaceae</taxon>
        <taxon>Vibrio</taxon>
    </lineage>
</organism>
<keyword evidence="4 9" id="KW-0456">Lyase</keyword>